<dbReference type="SMART" id="SM00020">
    <property type="entry name" value="Tryp_SPc"/>
    <property type="match status" value="1"/>
</dbReference>
<dbReference type="PROSITE" id="PS50240">
    <property type="entry name" value="TRYPSIN_DOM"/>
    <property type="match status" value="1"/>
</dbReference>
<dbReference type="PANTHER" id="PTHR24256">
    <property type="entry name" value="TRYPTASE-RELATED"/>
    <property type="match status" value="1"/>
</dbReference>
<dbReference type="Pfam" id="PF18399">
    <property type="entry name" value="CLIP_SPH_Scar"/>
    <property type="match status" value="1"/>
</dbReference>
<dbReference type="Proteomes" id="UP000078492">
    <property type="component" value="Unassembled WGS sequence"/>
</dbReference>
<dbReference type="EMBL" id="KQ980066">
    <property type="protein sequence ID" value="KYN17945.1"/>
    <property type="molecule type" value="Genomic_DNA"/>
</dbReference>
<dbReference type="AlphaFoldDB" id="A0A195DYG1"/>
<dbReference type="CDD" id="cd00190">
    <property type="entry name" value="Tryp_SPc"/>
    <property type="match status" value="1"/>
</dbReference>
<evidence type="ECO:0000313" key="4">
    <source>
        <dbReference type="EMBL" id="KYN17945.1"/>
    </source>
</evidence>
<reference evidence="4 5" key="1">
    <citation type="submission" date="2015-09" db="EMBL/GenBank/DDBJ databases">
        <title>Trachymyrmex cornetzi WGS genome.</title>
        <authorList>
            <person name="Nygaard S."/>
            <person name="Hu H."/>
            <person name="Boomsma J."/>
            <person name="Zhang G."/>
        </authorList>
    </citation>
    <scope>NUCLEOTIDE SEQUENCE [LARGE SCALE GENOMIC DNA]</scope>
    <source>
        <strain evidence="4">Tcor2-1</strain>
        <tissue evidence="4">Whole body</tissue>
    </source>
</reference>
<dbReference type="InterPro" id="IPR043504">
    <property type="entry name" value="Peptidase_S1_PA_chymotrypsin"/>
</dbReference>
<feature type="domain" description="Peptidase S1" evidence="3">
    <location>
        <begin position="522"/>
        <end position="769"/>
    </location>
</feature>
<dbReference type="GO" id="GO:0004252">
    <property type="term" value="F:serine-type endopeptidase activity"/>
    <property type="evidence" value="ECO:0007669"/>
    <property type="project" value="InterPro"/>
</dbReference>
<name>A0A195DYG1_9HYME</name>
<evidence type="ECO:0000256" key="2">
    <source>
        <dbReference type="ARBA" id="ARBA00024195"/>
    </source>
</evidence>
<evidence type="ECO:0000313" key="5">
    <source>
        <dbReference type="Proteomes" id="UP000078492"/>
    </source>
</evidence>
<protein>
    <submittedName>
        <fullName evidence="4">Serine proteinase stubble</fullName>
    </submittedName>
</protein>
<dbReference type="Pfam" id="PF00089">
    <property type="entry name" value="Trypsin"/>
    <property type="match status" value="1"/>
</dbReference>
<proteinExistence type="inferred from homology"/>
<organism evidence="4 5">
    <name type="scientific">Trachymyrmex cornetzi</name>
    <dbReference type="NCBI Taxonomy" id="471704"/>
    <lineage>
        <taxon>Eukaryota</taxon>
        <taxon>Metazoa</taxon>
        <taxon>Ecdysozoa</taxon>
        <taxon>Arthropoda</taxon>
        <taxon>Hexapoda</taxon>
        <taxon>Insecta</taxon>
        <taxon>Pterygota</taxon>
        <taxon>Neoptera</taxon>
        <taxon>Endopterygota</taxon>
        <taxon>Hymenoptera</taxon>
        <taxon>Apocrita</taxon>
        <taxon>Aculeata</taxon>
        <taxon>Formicoidea</taxon>
        <taxon>Formicidae</taxon>
        <taxon>Myrmicinae</taxon>
        <taxon>Trachymyrmex</taxon>
    </lineage>
</organism>
<evidence type="ECO:0000259" key="3">
    <source>
        <dbReference type="PROSITE" id="PS50240"/>
    </source>
</evidence>
<accession>A0A195DYG1</accession>
<dbReference type="STRING" id="471704.A0A195DYG1"/>
<dbReference type="Gene3D" id="2.40.10.10">
    <property type="entry name" value="Trypsin-like serine proteases"/>
    <property type="match status" value="2"/>
</dbReference>
<sequence>MRSIFRKSGIFPGIVPMPHGDIIEPDPKRDGCRHAGTDGHISTMIPLLEMLLVIVALATHARGLPYRELSPQLQTQDELAWYGDDISQTQNYPIYKDNIVSEQIDQAQFNWDQSQQNTFEGYQTHASSESQKQLNLDYTYQPDQTLQSYPSAGAVDGFTISCSGKNKICVAKSLCINGYVQPLKLGFIRPGQVQECKLSHEVCCTVQYNVYYPFDIDPINAVKNNQYPKPTLENDEKYVPFGDNNQADVTELLKPPLENNVVLQSPSDNGFDIESANQPHVNIRPVEEIPVDYNHIPSDTNQQEQYQIGDSSASEPVFPLKSAPTNPNPAVFQFTVHMGCAAALLCVEEQYCTLEGTISPQPIALSSKELLRRVPLSSCRISETGAVGKCCRDPNYVDPWPTGNLPANYTGGFDEQGFPTFLNIAKVQPPKKPIIQPPIKTIPRPPIKPFVPPPQVHEQLQPTNVVPLVPDDSDVIPQRVLPISTPIPIVPPISSPAPFNIPSDPPVVPELQLPNNPCGVRNYGRRPTDFRETDAAFGEIPWQAMVLWSEERKILCSGALISSDIVLTAASCVNRFPASELSVKLGEWKLGYELEHEEPLPFQIINVRTIKYHPGYVEGLPGNNTAMLLLEHPAAFNLHINTLCLPDNYQVQETSQCIVTGWGKSILQAHYAGAIMHMVDVDLLTHDVCQNRVLDAESHINVAHNTICGKAHKENNMCQADVGAPLACYDGNGAYHIAGIYNQDTGCFPTNQVATFTPIDITWLKQTMYAPEPKIDASDDGYDYRKSNLPAGNEYLPPV</sequence>
<dbReference type="SUPFAM" id="SSF50494">
    <property type="entry name" value="Trypsin-like serine proteases"/>
    <property type="match status" value="1"/>
</dbReference>
<dbReference type="InterPro" id="IPR009003">
    <property type="entry name" value="Peptidase_S1_PA"/>
</dbReference>
<gene>
    <name evidence="4" type="ORF">ALC57_09827</name>
</gene>
<keyword evidence="5" id="KW-1185">Reference proteome</keyword>
<evidence type="ECO:0000256" key="1">
    <source>
        <dbReference type="ARBA" id="ARBA00023157"/>
    </source>
</evidence>
<dbReference type="GO" id="GO:0006508">
    <property type="term" value="P:proteolysis"/>
    <property type="evidence" value="ECO:0007669"/>
    <property type="project" value="InterPro"/>
</dbReference>
<dbReference type="InterPro" id="IPR040973">
    <property type="entry name" value="CLIP_SPH_Scar"/>
</dbReference>
<dbReference type="InterPro" id="IPR051487">
    <property type="entry name" value="Ser/Thr_Proteases_Immune/Dev"/>
</dbReference>
<keyword evidence="1" id="KW-1015">Disulfide bond</keyword>
<comment type="similarity">
    <text evidence="2">Belongs to the peptidase S1 family. CLIP subfamily.</text>
</comment>
<dbReference type="InterPro" id="IPR001254">
    <property type="entry name" value="Trypsin_dom"/>
</dbReference>